<comment type="similarity">
    <text evidence="1">Belongs to the heat shock protein 90 family.</text>
</comment>
<dbReference type="Gene3D" id="3.40.50.11260">
    <property type="match status" value="1"/>
</dbReference>
<dbReference type="PRINTS" id="PR00775">
    <property type="entry name" value="HEATSHOCK90"/>
</dbReference>
<dbReference type="GO" id="GO:0005524">
    <property type="term" value="F:ATP binding"/>
    <property type="evidence" value="ECO:0007669"/>
    <property type="project" value="UniProtKB-KW"/>
</dbReference>
<dbReference type="Gene3D" id="3.30.230.80">
    <property type="match status" value="1"/>
</dbReference>
<gene>
    <name evidence="9" type="ORF">NAPIS_ORF01837</name>
</gene>
<evidence type="ECO:0000256" key="6">
    <source>
        <dbReference type="ARBA" id="ARBA00023186"/>
    </source>
</evidence>
<dbReference type="InterPro" id="IPR020568">
    <property type="entry name" value="Ribosomal_Su5_D2-typ_SF"/>
</dbReference>
<reference evidence="9 10" key="1">
    <citation type="journal article" date="2013" name="BMC Genomics">
        <title>Genome sequencing and comparative genomics of honey bee microsporidia, Nosema apis reveal novel insights into host-parasite interactions.</title>
        <authorList>
            <person name="Chen Yp."/>
            <person name="Pettis J.S."/>
            <person name="Zhao Y."/>
            <person name="Liu X."/>
            <person name="Tallon L.J."/>
            <person name="Sadzewicz L.D."/>
            <person name="Li R."/>
            <person name="Zheng H."/>
            <person name="Huang S."/>
            <person name="Zhang X."/>
            <person name="Hamilton M.C."/>
            <person name="Pernal S.F."/>
            <person name="Melathopoulos A.P."/>
            <person name="Yan X."/>
            <person name="Evans J.D."/>
        </authorList>
    </citation>
    <scope>NUCLEOTIDE SEQUENCE [LARGE SCALE GENOMIC DNA]</scope>
    <source>
        <strain evidence="9 10">BRL 01</strain>
    </source>
</reference>
<dbReference type="SUPFAM" id="SSF55874">
    <property type="entry name" value="ATPase domain of HSP90 chaperone/DNA topoisomerase II/histidine kinase"/>
    <property type="match status" value="1"/>
</dbReference>
<feature type="compositionally biased region" description="Basic and acidic residues" evidence="8">
    <location>
        <begin position="228"/>
        <end position="240"/>
    </location>
</feature>
<keyword evidence="3 7" id="KW-0547">Nucleotide-binding</keyword>
<feature type="region of interest" description="Disordered" evidence="8">
    <location>
        <begin position="221"/>
        <end position="251"/>
    </location>
</feature>
<feature type="binding site" evidence="7">
    <location>
        <position position="89"/>
    </location>
    <ligand>
        <name>ATP</name>
        <dbReference type="ChEBI" id="CHEBI:30616"/>
    </ligand>
</feature>
<dbReference type="EMBL" id="KE647269">
    <property type="protein sequence ID" value="EQB60597.1"/>
    <property type="molecule type" value="Genomic_DNA"/>
</dbReference>
<dbReference type="Gene3D" id="1.20.120.790">
    <property type="entry name" value="Heat shock protein 90, C-terminal domain"/>
    <property type="match status" value="1"/>
</dbReference>
<evidence type="ECO:0000313" key="10">
    <source>
        <dbReference type="Proteomes" id="UP000053780"/>
    </source>
</evidence>
<feature type="binding site" evidence="7">
    <location>
        <position position="377"/>
    </location>
    <ligand>
        <name>ATP</name>
        <dbReference type="ChEBI" id="CHEBI:30616"/>
    </ligand>
</feature>
<keyword evidence="2" id="KW-0963">Cytoplasm</keyword>
<feature type="binding site" evidence="7">
    <location>
        <position position="84"/>
    </location>
    <ligand>
        <name>ATP</name>
        <dbReference type="ChEBI" id="CHEBI:30616"/>
    </ligand>
</feature>
<dbReference type="SUPFAM" id="SSF54211">
    <property type="entry name" value="Ribosomal protein S5 domain 2-like"/>
    <property type="match status" value="1"/>
</dbReference>
<keyword evidence="6" id="KW-0143">Chaperone</keyword>
<dbReference type="CDD" id="cd16927">
    <property type="entry name" value="HATPase_Hsp90-like"/>
    <property type="match status" value="1"/>
</dbReference>
<keyword evidence="4 7" id="KW-0067">ATP-binding</keyword>
<evidence type="ECO:0000313" key="9">
    <source>
        <dbReference type="EMBL" id="EQB60597.1"/>
    </source>
</evidence>
<dbReference type="InterPro" id="IPR020575">
    <property type="entry name" value="Hsp90_N"/>
</dbReference>
<feature type="binding site" evidence="7">
    <location>
        <position position="35"/>
    </location>
    <ligand>
        <name>ATP</name>
        <dbReference type="ChEBI" id="CHEBI:30616"/>
    </ligand>
</feature>
<evidence type="ECO:0000256" key="8">
    <source>
        <dbReference type="SAM" id="MobiDB-lite"/>
    </source>
</evidence>
<dbReference type="HAMAP" id="MF_00505">
    <property type="entry name" value="HSP90"/>
    <property type="match status" value="1"/>
</dbReference>
<feature type="binding site" evidence="7">
    <location>
        <position position="180"/>
    </location>
    <ligand>
        <name>ATP</name>
        <dbReference type="ChEBI" id="CHEBI:30616"/>
    </ligand>
</feature>
<dbReference type="Pfam" id="PF00183">
    <property type="entry name" value="HSP90"/>
    <property type="match status" value="1"/>
</dbReference>
<feature type="binding site" evidence="7">
    <location>
        <begin position="104"/>
        <end position="105"/>
    </location>
    <ligand>
        <name>ATP</name>
        <dbReference type="ChEBI" id="CHEBI:30616"/>
    </ligand>
</feature>
<dbReference type="Proteomes" id="UP000053780">
    <property type="component" value="Unassembled WGS sequence"/>
</dbReference>
<dbReference type="NCBIfam" id="NF003555">
    <property type="entry name" value="PRK05218.1"/>
    <property type="match status" value="1"/>
</dbReference>
<dbReference type="Pfam" id="PF13589">
    <property type="entry name" value="HATPase_c_3"/>
    <property type="match status" value="1"/>
</dbReference>
<feature type="binding site" evidence="7">
    <location>
        <position position="39"/>
    </location>
    <ligand>
        <name>ATP</name>
        <dbReference type="ChEBI" id="CHEBI:30616"/>
    </ligand>
</feature>
<dbReference type="GO" id="GO:0140662">
    <property type="term" value="F:ATP-dependent protein folding chaperone"/>
    <property type="evidence" value="ECO:0007669"/>
    <property type="project" value="InterPro"/>
</dbReference>
<evidence type="ECO:0000256" key="2">
    <source>
        <dbReference type="ARBA" id="ARBA00022490"/>
    </source>
</evidence>
<feature type="binding site" evidence="7">
    <location>
        <begin position="129"/>
        <end position="134"/>
    </location>
    <ligand>
        <name>ATP</name>
        <dbReference type="ChEBI" id="CHEBI:30616"/>
    </ligand>
</feature>
<dbReference type="InterPro" id="IPR001404">
    <property type="entry name" value="Hsp90_fam"/>
</dbReference>
<dbReference type="InterPro" id="IPR037196">
    <property type="entry name" value="HSP90_C"/>
</dbReference>
<evidence type="ECO:0000256" key="3">
    <source>
        <dbReference type="ARBA" id="ARBA00022741"/>
    </source>
</evidence>
<dbReference type="SUPFAM" id="SSF110942">
    <property type="entry name" value="HSP90 C-terminal domain"/>
    <property type="match status" value="1"/>
</dbReference>
<dbReference type="FunFam" id="3.30.565.10:FF:000357">
    <property type="entry name" value="Heat shock protein HSP 90-beta"/>
    <property type="match status" value="1"/>
</dbReference>
<dbReference type="HOGENOM" id="CLU_006684_1_3_1"/>
<dbReference type="PIRSF" id="PIRSF002583">
    <property type="entry name" value="Hsp90"/>
    <property type="match status" value="1"/>
</dbReference>
<accession>T0KZ88</accession>
<dbReference type="VEuPathDB" id="MicrosporidiaDB:NAPIS_ORF01837"/>
<sequence>MSAQPEQHAFDVDTSKIMDTIIKSVYSTSDIFIRELISNSSDACDKFRRLYMNFKDKNLEIDNISSLNIQIIPDINNKTLTIKDNGIGMRKVDLINDIGSIASSGTRKFKEELEKSQGDKSQLGNLIGQFGLGFYSSYLVAEKVDIVTRHPEDEAYIWSSYGKDNYTIEKYDGENFNHGTSIILYLKEGMEEFLESKKIISLVKKHSQFVGIPIYTFEEKEVDDTENKEETGDANKLENKEENEEPVVEEETKEVKKKKIIEKVKINNEKPLWDTGIKNATEEELAGLYKSISGDWDTYMAVQHYPIQGMINMNILLFIPKRMRLDMFNTQNKKTKNIHLYANNVFVTDDLGDAVPEWMEFVVGVVASNDIAMNVSRELIQGNNVMRLIKKTLPQKVIDMITKLSKDEEQYKKFYREFGNLIKFAIAECKDTQLEKLVNLLRYPTTKSEGKMKTFSDYVDGMKENQKQIYILTGVDKDKVDNSPFLERFKDLDLEVILMYEGTDEAMLKSLKKYKDFTVQRITSEGVELPISESTENADVEKEYEEFLKKAKEILGKEVEKVKINTSLKTVPSVISTAKYSDSAALEFIKKAQLSARNIDQSFMMGGAKKIFELNPDHDIVKKLKKYFDESSEEQFADNLKLLFYTESLNCGFVMNKTSEYCKMIYNYMSKYNLE</sequence>
<protein>
    <submittedName>
        <fullName evidence="9">Heat shock protein 83-1</fullName>
    </submittedName>
</protein>
<dbReference type="OrthoDB" id="28737at2759"/>
<evidence type="ECO:0000256" key="1">
    <source>
        <dbReference type="ARBA" id="ARBA00008239"/>
    </source>
</evidence>
<feature type="compositionally biased region" description="Acidic residues" evidence="8">
    <location>
        <begin position="241"/>
        <end position="251"/>
    </location>
</feature>
<keyword evidence="5 9" id="KW-0346">Stress response</keyword>
<keyword evidence="10" id="KW-1185">Reference proteome</keyword>
<dbReference type="AlphaFoldDB" id="T0KZ88"/>
<organism evidence="9 10">
    <name type="scientific">Vairimorpha apis BRL 01</name>
    <dbReference type="NCBI Taxonomy" id="1037528"/>
    <lineage>
        <taxon>Eukaryota</taxon>
        <taxon>Fungi</taxon>
        <taxon>Fungi incertae sedis</taxon>
        <taxon>Microsporidia</taxon>
        <taxon>Nosematidae</taxon>
        <taxon>Vairimorpha</taxon>
    </lineage>
</organism>
<dbReference type="GO" id="GO:0051082">
    <property type="term" value="F:unfolded protein binding"/>
    <property type="evidence" value="ECO:0007669"/>
    <property type="project" value="InterPro"/>
</dbReference>
<dbReference type="Gene3D" id="3.30.565.10">
    <property type="entry name" value="Histidine kinase-like ATPase, C-terminal domain"/>
    <property type="match status" value="1"/>
</dbReference>
<evidence type="ECO:0000256" key="7">
    <source>
        <dbReference type="PIRSR" id="PIRSR002583-1"/>
    </source>
</evidence>
<proteinExistence type="inferred from homology"/>
<dbReference type="PANTHER" id="PTHR11528">
    <property type="entry name" value="HEAT SHOCK PROTEIN 90 FAMILY MEMBER"/>
    <property type="match status" value="1"/>
</dbReference>
<evidence type="ECO:0000256" key="4">
    <source>
        <dbReference type="ARBA" id="ARBA00022840"/>
    </source>
</evidence>
<dbReference type="GO" id="GO:0016887">
    <property type="term" value="F:ATP hydrolysis activity"/>
    <property type="evidence" value="ECO:0007669"/>
    <property type="project" value="InterPro"/>
</dbReference>
<evidence type="ECO:0000256" key="5">
    <source>
        <dbReference type="ARBA" id="ARBA00023016"/>
    </source>
</evidence>
<name>T0KZ88_9MICR</name>
<dbReference type="InterPro" id="IPR036890">
    <property type="entry name" value="HATPase_C_sf"/>
</dbReference>